<dbReference type="AlphaFoldDB" id="A0A0B2VQ23"/>
<dbReference type="SUPFAM" id="SSF57716">
    <property type="entry name" value="Glucocorticoid receptor-like (DNA-binding domain)"/>
    <property type="match status" value="1"/>
</dbReference>
<feature type="compositionally biased region" description="Polar residues" evidence="6">
    <location>
        <begin position="382"/>
        <end position="391"/>
    </location>
</feature>
<dbReference type="EMBL" id="JPKZ01001180">
    <property type="protein sequence ID" value="KHN83532.1"/>
    <property type="molecule type" value="Genomic_DNA"/>
</dbReference>
<keyword evidence="2 4" id="KW-0862">Zinc</keyword>
<feature type="region of interest" description="Disordered" evidence="6">
    <location>
        <begin position="303"/>
        <end position="486"/>
    </location>
</feature>
<evidence type="ECO:0000256" key="3">
    <source>
        <dbReference type="ARBA" id="ARBA00023038"/>
    </source>
</evidence>
<feature type="compositionally biased region" description="Pro residues" evidence="6">
    <location>
        <begin position="473"/>
        <end position="484"/>
    </location>
</feature>
<feature type="region of interest" description="Disordered" evidence="6">
    <location>
        <begin position="196"/>
        <end position="221"/>
    </location>
</feature>
<dbReference type="Pfam" id="PF12130">
    <property type="entry name" value="bMERB_dom"/>
    <property type="match status" value="1"/>
</dbReference>
<evidence type="ECO:0000313" key="9">
    <source>
        <dbReference type="Proteomes" id="UP000031036"/>
    </source>
</evidence>
<evidence type="ECO:0000313" key="8">
    <source>
        <dbReference type="EMBL" id="KHN83532.1"/>
    </source>
</evidence>
<dbReference type="STRING" id="6265.A0A0B2VQ23"/>
<dbReference type="InterPro" id="IPR001781">
    <property type="entry name" value="Znf_LIM"/>
</dbReference>
<feature type="compositionally biased region" description="Acidic residues" evidence="6">
    <location>
        <begin position="406"/>
        <end position="419"/>
    </location>
</feature>
<feature type="compositionally biased region" description="Polar residues" evidence="6">
    <location>
        <begin position="440"/>
        <end position="453"/>
    </location>
</feature>
<dbReference type="PROSITE" id="PS00478">
    <property type="entry name" value="LIM_DOMAIN_1"/>
    <property type="match status" value="1"/>
</dbReference>
<evidence type="ECO:0000256" key="6">
    <source>
        <dbReference type="SAM" id="MobiDB-lite"/>
    </source>
</evidence>
<feature type="coiled-coil region" evidence="5">
    <location>
        <begin position="665"/>
        <end position="692"/>
    </location>
</feature>
<comment type="caution">
    <text evidence="8">The sequence shown here is derived from an EMBL/GenBank/DDBJ whole genome shotgun (WGS) entry which is preliminary data.</text>
</comment>
<evidence type="ECO:0000256" key="5">
    <source>
        <dbReference type="SAM" id="Coils"/>
    </source>
</evidence>
<keyword evidence="1 4" id="KW-0479">Metal-binding</keyword>
<sequence>MKLKAVSQWSEAVGASPPPWINGDWQTVMSLLARLLADNLIQRKQSEEMVDVTFKIAFDSMMQLAQDVLGIPLLVTEADLPASLPSVNLALLTALVCIKSSIDVEPKVIKKTVVPKLVFEARNSARKDQPTVDCAVCGQHVFIIERIIVDRVIYHRKCFKCQRCDEILRHGLFRHTKGGFECIQHWPIVVLSHEKLKSSQHPKTKPPPPPKPKNLTNPGMRPTFVPEIVYEEVGDNDSSTTGEVSLPKLTGSGKIENDGDKPTLNSEKMTGGAKDEKNKHVPIVSDNSFDNKIAVMSGNGEQETVLMRPIEDKLNECTQSSIEAIPDDPSSTPIPPPRPKRKSILMSAPHSPLRTPGRPSDKPVALPRLNADESISTKDGSRSASPNSTKAISVVDYPGFLNPFGSDDEESADESDSYDESLNPFGSDSDREAAGAAAEMTTSSIASLSNPSAGSGGRSPVASLPGVSSRPKLQPPPPPKPPRPLLEAANSQCAVITLPRSRNSYLPAIPSRREIIFSENEYDDLELEPIMDRVRSLDKELELVEVNGKCIEKELLFTIEQNGAEWVKNRRVDDWIDTVEKRCELGRQQSAYIMKWLEKYLNDIHSDTEYQLRCLIESLAEKTSSDVEREAKLLELLVEIINQKNRLVESRIDSSALIDSVGVQAQKDETSKKRIKKRLKKLRKKVKTYAREKGAQ</sequence>
<proteinExistence type="predicted"/>
<dbReference type="OMA" id="QSDHYIP"/>
<dbReference type="OrthoDB" id="25654at2759"/>
<keyword evidence="3 4" id="KW-0440">LIM domain</keyword>
<name>A0A0B2VQ23_TOXCA</name>
<evidence type="ECO:0000259" key="7">
    <source>
        <dbReference type="PROSITE" id="PS50023"/>
    </source>
</evidence>
<dbReference type="CDD" id="cd09358">
    <property type="entry name" value="LIM_Mical_like"/>
    <property type="match status" value="1"/>
</dbReference>
<feature type="region of interest" description="Disordered" evidence="6">
    <location>
        <begin position="234"/>
        <end position="278"/>
    </location>
</feature>
<organism evidence="8 9">
    <name type="scientific">Toxocara canis</name>
    <name type="common">Canine roundworm</name>
    <dbReference type="NCBI Taxonomy" id="6265"/>
    <lineage>
        <taxon>Eukaryota</taxon>
        <taxon>Metazoa</taxon>
        <taxon>Ecdysozoa</taxon>
        <taxon>Nematoda</taxon>
        <taxon>Chromadorea</taxon>
        <taxon>Rhabditida</taxon>
        <taxon>Spirurina</taxon>
        <taxon>Ascaridomorpha</taxon>
        <taxon>Ascaridoidea</taxon>
        <taxon>Toxocaridae</taxon>
        <taxon>Toxocara</taxon>
    </lineage>
</organism>
<feature type="domain" description="LIM zinc-binding" evidence="7">
    <location>
        <begin position="132"/>
        <end position="192"/>
    </location>
</feature>
<reference evidence="8 9" key="1">
    <citation type="submission" date="2014-11" db="EMBL/GenBank/DDBJ databases">
        <title>Genetic blueprint of the zoonotic pathogen Toxocara canis.</title>
        <authorList>
            <person name="Zhu X.-Q."/>
            <person name="Korhonen P.K."/>
            <person name="Cai H."/>
            <person name="Young N.D."/>
            <person name="Nejsum P."/>
            <person name="von Samson-Himmelstjerna G."/>
            <person name="Boag P.R."/>
            <person name="Tan P."/>
            <person name="Li Q."/>
            <person name="Min J."/>
            <person name="Yang Y."/>
            <person name="Wang X."/>
            <person name="Fang X."/>
            <person name="Hall R.S."/>
            <person name="Hofmann A."/>
            <person name="Sternberg P.W."/>
            <person name="Jex A.R."/>
            <person name="Gasser R.B."/>
        </authorList>
    </citation>
    <scope>NUCLEOTIDE SEQUENCE [LARGE SCALE GENOMIC DNA]</scope>
    <source>
        <strain evidence="8">PN_DK_2014</strain>
    </source>
</reference>
<evidence type="ECO:0000256" key="4">
    <source>
        <dbReference type="PROSITE-ProRule" id="PRU00125"/>
    </source>
</evidence>
<evidence type="ECO:0000256" key="2">
    <source>
        <dbReference type="ARBA" id="ARBA00022833"/>
    </source>
</evidence>
<gene>
    <name evidence="8" type="primary">MICALL2</name>
    <name evidence="8" type="ORF">Tcan_10670</name>
</gene>
<protein>
    <submittedName>
        <fullName evidence="8">MICAL-like protein 2</fullName>
    </submittedName>
</protein>
<keyword evidence="5" id="KW-0175">Coiled coil</keyword>
<evidence type="ECO:0000256" key="1">
    <source>
        <dbReference type="ARBA" id="ARBA00022723"/>
    </source>
</evidence>
<dbReference type="PANTHER" id="PTHR24206">
    <property type="entry name" value="OS06G0237300 PROTEIN"/>
    <property type="match status" value="1"/>
</dbReference>
<accession>A0A0B2VQ23</accession>
<dbReference type="PROSITE" id="PS50023">
    <property type="entry name" value="LIM_DOMAIN_2"/>
    <property type="match status" value="1"/>
</dbReference>
<dbReference type="SMART" id="SM01203">
    <property type="entry name" value="DUF3585"/>
    <property type="match status" value="1"/>
</dbReference>
<dbReference type="InterPro" id="IPR022735">
    <property type="entry name" value="bMERB_dom"/>
</dbReference>
<dbReference type="GO" id="GO:0046872">
    <property type="term" value="F:metal ion binding"/>
    <property type="evidence" value="ECO:0007669"/>
    <property type="project" value="UniProtKB-KW"/>
</dbReference>
<keyword evidence="9" id="KW-1185">Reference proteome</keyword>
<dbReference type="Proteomes" id="UP000031036">
    <property type="component" value="Unassembled WGS sequence"/>
</dbReference>
<dbReference type="Gene3D" id="2.10.110.10">
    <property type="entry name" value="Cysteine Rich Protein"/>
    <property type="match status" value="1"/>
</dbReference>